<sequence>GTCRIVGSARSCFRTPLVLPYCVGWLSVGSRVGYGSGGGGGGGGSNDNGGGGGVAVVFLMLVVVVVESLNYSRNSNFKAKKSSASNSFFNEVKLLCYRGGGSYVVEPVLARKSGVSQYATRQHSFENERISKRALDRRRRDDPECTSELSANQKAFYTGTEPPPPLSSLMAGKEQPGRLLVRTFVSYRRGHAEMWPSTCSQGFEARAHARSPGPTIEKEANKMFP</sequence>
<proteinExistence type="predicted"/>
<evidence type="ECO:0000313" key="4">
    <source>
        <dbReference type="Proteomes" id="UP000075809"/>
    </source>
</evidence>
<evidence type="ECO:0000313" key="3">
    <source>
        <dbReference type="EMBL" id="KYQ47433.1"/>
    </source>
</evidence>
<keyword evidence="4" id="KW-1185">Reference proteome</keyword>
<organism evidence="3 4">
    <name type="scientific">Mycetomoellerius zeteki</name>
    <dbReference type="NCBI Taxonomy" id="64791"/>
    <lineage>
        <taxon>Eukaryota</taxon>
        <taxon>Metazoa</taxon>
        <taxon>Ecdysozoa</taxon>
        <taxon>Arthropoda</taxon>
        <taxon>Hexapoda</taxon>
        <taxon>Insecta</taxon>
        <taxon>Pterygota</taxon>
        <taxon>Neoptera</taxon>
        <taxon>Endopterygota</taxon>
        <taxon>Hymenoptera</taxon>
        <taxon>Apocrita</taxon>
        <taxon>Aculeata</taxon>
        <taxon>Formicoidea</taxon>
        <taxon>Formicidae</taxon>
        <taxon>Myrmicinae</taxon>
        <taxon>Mycetomoellerius</taxon>
    </lineage>
</organism>
<feature type="transmembrane region" description="Helical" evidence="2">
    <location>
        <begin position="52"/>
        <end position="71"/>
    </location>
</feature>
<reference evidence="3 4" key="1">
    <citation type="submission" date="2015-09" db="EMBL/GenBank/DDBJ databases">
        <title>Trachymyrmex zeteki WGS genome.</title>
        <authorList>
            <person name="Nygaard S."/>
            <person name="Hu H."/>
            <person name="Boomsma J."/>
            <person name="Zhang G."/>
        </authorList>
    </citation>
    <scope>NUCLEOTIDE SEQUENCE [LARGE SCALE GENOMIC DNA]</scope>
    <source>
        <strain evidence="3">Tzet28-1</strain>
        <tissue evidence="3">Whole body</tissue>
    </source>
</reference>
<keyword evidence="2" id="KW-0472">Membrane</keyword>
<dbReference type="EMBL" id="KQ983106">
    <property type="protein sequence ID" value="KYQ47433.1"/>
    <property type="molecule type" value="Genomic_DNA"/>
</dbReference>
<keyword evidence="2" id="KW-0812">Transmembrane</keyword>
<dbReference type="AlphaFoldDB" id="A0A151WHX1"/>
<protein>
    <submittedName>
        <fullName evidence="3">Uncharacterized protein</fullName>
    </submittedName>
</protein>
<gene>
    <name evidence="3" type="ORF">ALC60_13554</name>
</gene>
<keyword evidence="2" id="KW-1133">Transmembrane helix</keyword>
<evidence type="ECO:0000256" key="2">
    <source>
        <dbReference type="SAM" id="Phobius"/>
    </source>
</evidence>
<accession>A0A151WHX1</accession>
<name>A0A151WHX1_9HYME</name>
<evidence type="ECO:0000256" key="1">
    <source>
        <dbReference type="SAM" id="MobiDB-lite"/>
    </source>
</evidence>
<feature type="non-terminal residue" evidence="3">
    <location>
        <position position="1"/>
    </location>
</feature>
<dbReference type="Proteomes" id="UP000075809">
    <property type="component" value="Unassembled WGS sequence"/>
</dbReference>
<feature type="region of interest" description="Disordered" evidence="1">
    <location>
        <begin position="135"/>
        <end position="173"/>
    </location>
</feature>